<reference evidence="3" key="1">
    <citation type="journal article" date="2019" name="Int. J. Syst. Evol. Microbiol.">
        <title>The Global Catalogue of Microorganisms (GCM) 10K type strain sequencing project: providing services to taxonomists for standard genome sequencing and annotation.</title>
        <authorList>
            <consortium name="The Broad Institute Genomics Platform"/>
            <consortium name="The Broad Institute Genome Sequencing Center for Infectious Disease"/>
            <person name="Wu L."/>
            <person name="Ma J."/>
        </authorList>
    </citation>
    <scope>NUCLEOTIDE SEQUENCE [LARGE SCALE GENOMIC DNA]</scope>
    <source>
        <strain evidence="3">KCTC 52677</strain>
    </source>
</reference>
<name>A0ABV7DB15_9HYPH</name>
<evidence type="ECO:0000313" key="3">
    <source>
        <dbReference type="Proteomes" id="UP001595377"/>
    </source>
</evidence>
<proteinExistence type="predicted"/>
<accession>A0ABV7DB15</accession>
<dbReference type="RefSeq" id="WP_257317448.1">
    <property type="nucleotide sequence ID" value="NZ_JANFDG010000029.1"/>
</dbReference>
<sequence length="42" mass="4709">MAGSITAIILDVVRILTFQRRQAAPPRRGEAAVNRSDTNRMR</sequence>
<evidence type="ECO:0000313" key="2">
    <source>
        <dbReference type="EMBL" id="MFC3072132.1"/>
    </source>
</evidence>
<comment type="caution">
    <text evidence="2">The sequence shown here is derived from an EMBL/GenBank/DDBJ whole genome shotgun (WGS) entry which is preliminary data.</text>
</comment>
<gene>
    <name evidence="2" type="ORF">ACFOHH_03345</name>
</gene>
<evidence type="ECO:0000256" key="1">
    <source>
        <dbReference type="SAM" id="MobiDB-lite"/>
    </source>
</evidence>
<protein>
    <submittedName>
        <fullName evidence="2">Uncharacterized protein</fullName>
    </submittedName>
</protein>
<organism evidence="2 3">
    <name type="scientific">Shinella pollutisoli</name>
    <dbReference type="NCBI Taxonomy" id="2250594"/>
    <lineage>
        <taxon>Bacteria</taxon>
        <taxon>Pseudomonadati</taxon>
        <taxon>Pseudomonadota</taxon>
        <taxon>Alphaproteobacteria</taxon>
        <taxon>Hyphomicrobiales</taxon>
        <taxon>Rhizobiaceae</taxon>
        <taxon>Shinella</taxon>
    </lineage>
</organism>
<dbReference type="EMBL" id="JBHRSP010000004">
    <property type="protein sequence ID" value="MFC3072132.1"/>
    <property type="molecule type" value="Genomic_DNA"/>
</dbReference>
<feature type="region of interest" description="Disordered" evidence="1">
    <location>
        <begin position="21"/>
        <end position="42"/>
    </location>
</feature>
<dbReference type="Proteomes" id="UP001595377">
    <property type="component" value="Unassembled WGS sequence"/>
</dbReference>
<keyword evidence="3" id="KW-1185">Reference proteome</keyword>